<protein>
    <submittedName>
        <fullName evidence="1">Uncharacterized protein</fullName>
    </submittedName>
</protein>
<dbReference type="AlphaFoldDB" id="A0AAF0DA26"/>
<gene>
    <name evidence="1" type="ORF">PRK78_000113</name>
</gene>
<keyword evidence="2" id="KW-1185">Reference proteome</keyword>
<dbReference type="EMBL" id="CP120627">
    <property type="protein sequence ID" value="WEW54691.1"/>
    <property type="molecule type" value="Genomic_DNA"/>
</dbReference>
<evidence type="ECO:0000313" key="1">
    <source>
        <dbReference type="EMBL" id="WEW54691.1"/>
    </source>
</evidence>
<evidence type="ECO:0000313" key="2">
    <source>
        <dbReference type="Proteomes" id="UP001219355"/>
    </source>
</evidence>
<sequence length="348" mass="39783">MSKNIVFPHCAWDWKSEATQADVYPGSLHTLNLKQLSSTWGLQNLTAARDELKKHPSDWKRYLDYVQRGAPSLTPTPDLGAFALVWYHQQQVYNIKEGEEPGAPKVVLPRSECLANMRAEPPHPASGMLATEEQALKEVRDRLGIEPKIPMSKLYGMSPQLILYPALGDDRIVATWLIDFLTAISFHSDEIKCRWSMERKSFRVRTKGAPVYEARIDGHLSFPNEQPAVGAIVDVKPYVRGLEAHVRLQETAQMAAWIYAEPDQQGIADRHRRLMVSQNRHKIYFLIAEYDDAYLRYLLDEETESDKMELSLMTMYEYGPFDTMIAKHVETFAEAIVTLMLQGGKLDR</sequence>
<dbReference type="Proteomes" id="UP001219355">
    <property type="component" value="Chromosome 1"/>
</dbReference>
<name>A0AAF0DA26_9EURO</name>
<organism evidence="1 2">
    <name type="scientific">Emydomyces testavorans</name>
    <dbReference type="NCBI Taxonomy" id="2070801"/>
    <lineage>
        <taxon>Eukaryota</taxon>
        <taxon>Fungi</taxon>
        <taxon>Dikarya</taxon>
        <taxon>Ascomycota</taxon>
        <taxon>Pezizomycotina</taxon>
        <taxon>Eurotiomycetes</taxon>
        <taxon>Eurotiomycetidae</taxon>
        <taxon>Onygenales</taxon>
        <taxon>Nannizziopsiaceae</taxon>
        <taxon>Emydomyces</taxon>
    </lineage>
</organism>
<reference evidence="1" key="1">
    <citation type="submission" date="2023-03" db="EMBL/GenBank/DDBJ databases">
        <title>Emydomyces testavorans Genome Sequence.</title>
        <authorList>
            <person name="Hoyer L."/>
        </authorList>
    </citation>
    <scope>NUCLEOTIDE SEQUENCE</scope>
    <source>
        <strain evidence="1">16-2883</strain>
    </source>
</reference>
<proteinExistence type="predicted"/>
<accession>A0AAF0DA26</accession>